<sequence length="362" mass="40222">MTPPRTIIGTFAAAPVLRKPALRRTLLLVLIALFTVLALFPQRYRAATSLTPADPASLGLSGTLGQLGAVGNVFGNQAAVEVSLKVARSEYVRSIVSKRLNLEQRLHRNAVDTHRWLDRHVDIRSLRGGIVQFEVMDRDPEFARQLVAAFGEAVRQQLSIIARDQTAFKRKILIELVESSSERLSKARAAYDNFRLRTRYSSPQAAIYAAGDRIPELEAIIRSKHVQLAQMRQFATDDNMRVRQVLAEIEALQGQLAAARSLSPGQQSSVGEVVRQSTQVDNLRRELDLSQNLYDNYKRFLQGTSVEDLTSSANVRVLEPAYVDSARQVNILPLSIAIMLLILGAAIEFYAIRPPLGERSLA</sequence>
<gene>
    <name evidence="2" type="ORF">GGR89_000622</name>
</gene>
<keyword evidence="1" id="KW-0812">Transmembrane</keyword>
<accession>A0A7X6BBM1</accession>
<dbReference type="AlphaFoldDB" id="A0A7X6BBM1"/>
<organism evidence="2 3">
    <name type="scientific">Sphingomonas trueperi</name>
    <dbReference type="NCBI Taxonomy" id="53317"/>
    <lineage>
        <taxon>Bacteria</taxon>
        <taxon>Pseudomonadati</taxon>
        <taxon>Pseudomonadota</taxon>
        <taxon>Alphaproteobacteria</taxon>
        <taxon>Sphingomonadales</taxon>
        <taxon>Sphingomonadaceae</taxon>
        <taxon>Sphingomonas</taxon>
    </lineage>
</organism>
<evidence type="ECO:0000313" key="2">
    <source>
        <dbReference type="EMBL" id="NJB96330.1"/>
    </source>
</evidence>
<keyword evidence="3" id="KW-1185">Reference proteome</keyword>
<reference evidence="2 3" key="1">
    <citation type="submission" date="2020-03" db="EMBL/GenBank/DDBJ databases">
        <title>Genomic Encyclopedia of Type Strains, Phase IV (KMG-IV): sequencing the most valuable type-strain genomes for metagenomic binning, comparative biology and taxonomic classification.</title>
        <authorList>
            <person name="Goeker M."/>
        </authorList>
    </citation>
    <scope>NUCLEOTIDE SEQUENCE [LARGE SCALE GENOMIC DNA]</scope>
    <source>
        <strain evidence="2 3">DSM 7225</strain>
    </source>
</reference>
<dbReference type="EMBL" id="JAATJB010000001">
    <property type="protein sequence ID" value="NJB96330.1"/>
    <property type="molecule type" value="Genomic_DNA"/>
</dbReference>
<protein>
    <submittedName>
        <fullName evidence="2">Capsule polysaccharide export protein KpsE/RkpR</fullName>
    </submittedName>
</protein>
<feature type="transmembrane region" description="Helical" evidence="1">
    <location>
        <begin position="331"/>
        <end position="352"/>
    </location>
</feature>
<name>A0A7X6BBM1_9SPHN</name>
<proteinExistence type="predicted"/>
<feature type="transmembrane region" description="Helical" evidence="1">
    <location>
        <begin position="21"/>
        <end position="40"/>
    </location>
</feature>
<dbReference type="Proteomes" id="UP000531251">
    <property type="component" value="Unassembled WGS sequence"/>
</dbReference>
<keyword evidence="1" id="KW-0472">Membrane</keyword>
<keyword evidence="1" id="KW-1133">Transmembrane helix</keyword>
<dbReference type="PANTHER" id="PTHR32309">
    <property type="entry name" value="TYROSINE-PROTEIN KINASE"/>
    <property type="match status" value="1"/>
</dbReference>
<comment type="caution">
    <text evidence="2">The sequence shown here is derived from an EMBL/GenBank/DDBJ whole genome shotgun (WGS) entry which is preliminary data.</text>
</comment>
<dbReference type="InterPro" id="IPR050445">
    <property type="entry name" value="Bact_polysacc_biosynth/exp"/>
</dbReference>
<dbReference type="RefSeq" id="WP_167712719.1">
    <property type="nucleotide sequence ID" value="NZ_BAAADY010000001.1"/>
</dbReference>
<evidence type="ECO:0000313" key="3">
    <source>
        <dbReference type="Proteomes" id="UP000531251"/>
    </source>
</evidence>
<dbReference type="GO" id="GO:0004713">
    <property type="term" value="F:protein tyrosine kinase activity"/>
    <property type="evidence" value="ECO:0007669"/>
    <property type="project" value="TreeGrafter"/>
</dbReference>
<dbReference type="GO" id="GO:0005886">
    <property type="term" value="C:plasma membrane"/>
    <property type="evidence" value="ECO:0007669"/>
    <property type="project" value="TreeGrafter"/>
</dbReference>
<dbReference type="PANTHER" id="PTHR32309:SF13">
    <property type="entry name" value="FERRIC ENTEROBACTIN TRANSPORT PROTEIN FEPE"/>
    <property type="match status" value="1"/>
</dbReference>
<evidence type="ECO:0000256" key="1">
    <source>
        <dbReference type="SAM" id="Phobius"/>
    </source>
</evidence>